<gene>
    <name evidence="13" type="ORF">BTO11_14345</name>
</gene>
<dbReference type="AlphaFoldDB" id="A0A2S7UXQ8"/>
<feature type="transmembrane region" description="Helical" evidence="10">
    <location>
        <begin position="611"/>
        <end position="631"/>
    </location>
</feature>
<dbReference type="GO" id="GO:0017004">
    <property type="term" value="P:cytochrome complex assembly"/>
    <property type="evidence" value="ECO:0007669"/>
    <property type="project" value="UniProtKB-KW"/>
</dbReference>
<evidence type="ECO:0000256" key="9">
    <source>
        <dbReference type="ARBA" id="ARBA00037230"/>
    </source>
</evidence>
<dbReference type="PANTHER" id="PTHR43653:SF1">
    <property type="entry name" value="CYTOCHROME C-TYPE BIOGENESIS PROTEIN CCMF"/>
    <property type="match status" value="1"/>
</dbReference>
<keyword evidence="6" id="KW-0201">Cytochrome c-type biogenesis</keyword>
<dbReference type="NCBIfam" id="TIGR00353">
    <property type="entry name" value="nrfE"/>
    <property type="match status" value="1"/>
</dbReference>
<evidence type="ECO:0000259" key="12">
    <source>
        <dbReference type="Pfam" id="PF16327"/>
    </source>
</evidence>
<feature type="transmembrane region" description="Helical" evidence="10">
    <location>
        <begin position="178"/>
        <end position="198"/>
    </location>
</feature>
<reference evidence="13 14" key="1">
    <citation type="submission" date="2016-12" db="EMBL/GenBank/DDBJ databases">
        <title>Diversity of luminous bacteria.</title>
        <authorList>
            <person name="Yoshizawa S."/>
            <person name="Kogure K."/>
        </authorList>
    </citation>
    <scope>NUCLEOTIDE SEQUENCE [LARGE SCALE GENOMIC DNA]</scope>
    <source>
        <strain evidence="13 14">SA4-48</strain>
    </source>
</reference>
<accession>A0A2S7UXQ8</accession>
<dbReference type="PRINTS" id="PR01410">
    <property type="entry name" value="CCBIOGENESIS"/>
</dbReference>
<feature type="transmembrane region" description="Helical" evidence="10">
    <location>
        <begin position="125"/>
        <end position="142"/>
    </location>
</feature>
<evidence type="ECO:0000256" key="2">
    <source>
        <dbReference type="ARBA" id="ARBA00009186"/>
    </source>
</evidence>
<keyword evidence="7 10" id="KW-1133">Transmembrane helix</keyword>
<evidence type="ECO:0000259" key="11">
    <source>
        <dbReference type="Pfam" id="PF01578"/>
    </source>
</evidence>
<evidence type="ECO:0000256" key="5">
    <source>
        <dbReference type="ARBA" id="ARBA00022692"/>
    </source>
</evidence>
<feature type="transmembrane region" description="Helical" evidence="10">
    <location>
        <begin position="210"/>
        <end position="230"/>
    </location>
</feature>
<dbReference type="Pfam" id="PF01578">
    <property type="entry name" value="Cytochrom_C_asm"/>
    <property type="match status" value="1"/>
</dbReference>
<dbReference type="Proteomes" id="UP000239007">
    <property type="component" value="Unassembled WGS sequence"/>
</dbReference>
<name>A0A2S7UXQ8_9GAMM</name>
<dbReference type="InterPro" id="IPR003568">
    <property type="entry name" value="Cyt_c_biogenesis_CcmF"/>
</dbReference>
<feature type="transmembrane region" description="Helical" evidence="10">
    <location>
        <begin position="278"/>
        <end position="306"/>
    </location>
</feature>
<dbReference type="InterPro" id="IPR003567">
    <property type="entry name" value="Cyt_c_biogenesis"/>
</dbReference>
<evidence type="ECO:0000256" key="3">
    <source>
        <dbReference type="ARBA" id="ARBA00022475"/>
    </source>
</evidence>
<evidence type="ECO:0000313" key="14">
    <source>
        <dbReference type="Proteomes" id="UP000239007"/>
    </source>
</evidence>
<feature type="transmembrane region" description="Helical" evidence="10">
    <location>
        <begin position="250"/>
        <end position="266"/>
    </location>
</feature>
<organism evidence="13 14">
    <name type="scientific">Psychrosphaera saromensis</name>
    <dbReference type="NCBI Taxonomy" id="716813"/>
    <lineage>
        <taxon>Bacteria</taxon>
        <taxon>Pseudomonadati</taxon>
        <taxon>Pseudomonadota</taxon>
        <taxon>Gammaproteobacteria</taxon>
        <taxon>Alteromonadales</taxon>
        <taxon>Pseudoalteromonadaceae</taxon>
        <taxon>Psychrosphaera</taxon>
    </lineage>
</organism>
<comment type="function">
    <text evidence="9">Required for the biogenesis of c-type cytochromes. Possible subunit of a heme lyase.</text>
</comment>
<evidence type="ECO:0000256" key="7">
    <source>
        <dbReference type="ARBA" id="ARBA00022989"/>
    </source>
</evidence>
<dbReference type="Pfam" id="PF16327">
    <property type="entry name" value="CcmF_C"/>
    <property type="match status" value="1"/>
</dbReference>
<comment type="subcellular location">
    <subcellularLocation>
        <location evidence="1">Cell inner membrane</location>
        <topology evidence="1">Multi-pass membrane protein</topology>
    </subcellularLocation>
</comment>
<keyword evidence="8 10" id="KW-0472">Membrane</keyword>
<feature type="domain" description="Cytochrome c assembly protein" evidence="11">
    <location>
        <begin position="91"/>
        <end position="296"/>
    </location>
</feature>
<evidence type="ECO:0000256" key="4">
    <source>
        <dbReference type="ARBA" id="ARBA00022519"/>
    </source>
</evidence>
<evidence type="ECO:0000313" key="13">
    <source>
        <dbReference type="EMBL" id="PQJ54713.1"/>
    </source>
</evidence>
<evidence type="ECO:0000256" key="6">
    <source>
        <dbReference type="ARBA" id="ARBA00022748"/>
    </source>
</evidence>
<dbReference type="NCBIfam" id="NF007691">
    <property type="entry name" value="PRK10369.1"/>
    <property type="match status" value="1"/>
</dbReference>
<dbReference type="PRINTS" id="PR01411">
    <property type="entry name" value="CCMFBIOGNSIS"/>
</dbReference>
<protein>
    <submittedName>
        <fullName evidence="13">C-type cytochrome biogenesis protein CcmF</fullName>
    </submittedName>
</protein>
<keyword evidence="3" id="KW-1003">Cell membrane</keyword>
<dbReference type="GO" id="GO:0015232">
    <property type="term" value="F:heme transmembrane transporter activity"/>
    <property type="evidence" value="ECO:0007669"/>
    <property type="project" value="InterPro"/>
</dbReference>
<keyword evidence="4" id="KW-0997">Cell inner membrane</keyword>
<feature type="transmembrane region" description="Helical" evidence="10">
    <location>
        <begin position="312"/>
        <end position="332"/>
    </location>
</feature>
<feature type="transmembrane region" description="Helical" evidence="10">
    <location>
        <begin position="6"/>
        <end position="28"/>
    </location>
</feature>
<dbReference type="RefSeq" id="WP_105053234.1">
    <property type="nucleotide sequence ID" value="NZ_BMYG01000001.1"/>
</dbReference>
<sequence>MIPELGNFALYIAFTLSILLSIFPAIGLKQNNARLMAMAPNLSIGLFVFTLFSFGCLVYAFLTDDFTVVNVAQNSNSALPDQYKFAASFGSHEGSFLLWLLMQSGWSFAVALFSKGLPVDMRTRVLTVLGWISVGFYAYIIISSNPFERTLPYFPIDGRDLNPLLQDIGMIIHPPLLYMGYVGLSISFAFAIAALLSGNLDSTWAKWSRPWTAAAWAFLTLGLTIGSWWAYSELGWGGWWFWDPVENAAFMPWLVATALLHSLAVSEKRNAFKSWTVFLAIAAFSLSLLGTFLVRSGVIVSVHAFATDPERGVFILILLALVIGGSLLLYSLKAGNIKSFGKFSMFSRESMLWGNNILLVAATIVVLMGTLLPLVHKQIGLGTISIGEPFFNQMFTYLIVPFALLLGIAPLVRWKQDKLANFITKPLIVIATSITLSLIWLVVEFPEIKALALLGVTLFIWIMLFTALELKQTLSKVSFSKLPLSHFSMVLGHIGVAFLIAGVALTSQYSVERDVKMNTGDSAELKGYEFKFNHVENIDGPNYDGWAAVITITKQDEFVTKLLAEKRFYAVQRNTMTEAAIDAGFFRDIYISLGERLPDGAWALRIYVKPYIRWIWLGGIIVAFAGLLTLFDRRYRTRKNAKQG</sequence>
<feature type="domain" description="Cytochrome c-type biogenesis protein CcmF C-terminal" evidence="12">
    <location>
        <begin position="316"/>
        <end position="633"/>
    </location>
</feature>
<dbReference type="InterPro" id="IPR002541">
    <property type="entry name" value="Cyt_c_assembly"/>
</dbReference>
<evidence type="ECO:0000256" key="10">
    <source>
        <dbReference type="SAM" id="Phobius"/>
    </source>
</evidence>
<feature type="transmembrane region" description="Helical" evidence="10">
    <location>
        <begin position="395"/>
        <end position="414"/>
    </location>
</feature>
<feature type="transmembrane region" description="Helical" evidence="10">
    <location>
        <begin position="449"/>
        <end position="468"/>
    </location>
</feature>
<feature type="transmembrane region" description="Helical" evidence="10">
    <location>
        <begin position="353"/>
        <end position="375"/>
    </location>
</feature>
<evidence type="ECO:0000256" key="1">
    <source>
        <dbReference type="ARBA" id="ARBA00004429"/>
    </source>
</evidence>
<feature type="transmembrane region" description="Helical" evidence="10">
    <location>
        <begin position="489"/>
        <end position="511"/>
    </location>
</feature>
<dbReference type="GO" id="GO:0020037">
    <property type="term" value="F:heme binding"/>
    <property type="evidence" value="ECO:0007669"/>
    <property type="project" value="InterPro"/>
</dbReference>
<dbReference type="InterPro" id="IPR032523">
    <property type="entry name" value="CcmF_C"/>
</dbReference>
<proteinExistence type="inferred from homology"/>
<comment type="caution">
    <text evidence="13">The sequence shown here is derived from an EMBL/GenBank/DDBJ whole genome shotgun (WGS) entry which is preliminary data.</text>
</comment>
<dbReference type="PANTHER" id="PTHR43653">
    <property type="entry name" value="CYTOCHROME C ASSEMBLY PROTEIN-RELATED"/>
    <property type="match status" value="1"/>
</dbReference>
<keyword evidence="14" id="KW-1185">Reference proteome</keyword>
<dbReference type="OrthoDB" id="9761451at2"/>
<feature type="transmembrane region" description="Helical" evidence="10">
    <location>
        <begin position="426"/>
        <end position="443"/>
    </location>
</feature>
<evidence type="ECO:0000256" key="8">
    <source>
        <dbReference type="ARBA" id="ARBA00023136"/>
    </source>
</evidence>
<feature type="transmembrane region" description="Helical" evidence="10">
    <location>
        <begin position="40"/>
        <end position="62"/>
    </location>
</feature>
<comment type="similarity">
    <text evidence="2">Belongs to the CcmF/CycK/Ccl1/NrfE/CcsA family.</text>
</comment>
<dbReference type="GO" id="GO:0005886">
    <property type="term" value="C:plasma membrane"/>
    <property type="evidence" value="ECO:0007669"/>
    <property type="project" value="UniProtKB-SubCell"/>
</dbReference>
<dbReference type="EMBL" id="MSCH01000003">
    <property type="protein sequence ID" value="PQJ54713.1"/>
    <property type="molecule type" value="Genomic_DNA"/>
</dbReference>
<keyword evidence="5 10" id="KW-0812">Transmembrane</keyword>
<feature type="transmembrane region" description="Helical" evidence="10">
    <location>
        <begin position="96"/>
        <end position="113"/>
    </location>
</feature>